<dbReference type="PANTHER" id="PTHR48021">
    <property type="match status" value="1"/>
</dbReference>
<comment type="caution">
    <text evidence="11">The sequence shown here is derived from an EMBL/GenBank/DDBJ whole genome shotgun (WGS) entry which is preliminary data.</text>
</comment>
<dbReference type="InterPro" id="IPR005829">
    <property type="entry name" value="Sugar_transporter_CS"/>
</dbReference>
<dbReference type="PRINTS" id="PR00171">
    <property type="entry name" value="SUGRTRNSPORT"/>
</dbReference>
<name>A0A8S0ZL51_ARCPL</name>
<dbReference type="EMBL" id="CADEBD010000290">
    <property type="protein sequence ID" value="CAB3232479.1"/>
    <property type="molecule type" value="Genomic_DNA"/>
</dbReference>
<evidence type="ECO:0000256" key="1">
    <source>
        <dbReference type="ARBA" id="ARBA00004651"/>
    </source>
</evidence>
<dbReference type="FunFam" id="1.20.1250.20:FF:000055">
    <property type="entry name" value="Facilitated trehalose transporter Tret1-2 homolog"/>
    <property type="match status" value="1"/>
</dbReference>
<comment type="similarity">
    <text evidence="7">Belongs to the major facilitator superfamily. Sugar transporter (TC 2.A.1.1) family. Trehalose transporter subfamily.</text>
</comment>
<comment type="subcellular location">
    <subcellularLocation>
        <location evidence="1">Cell membrane</location>
        <topology evidence="1">Multi-pass membrane protein</topology>
    </subcellularLocation>
</comment>
<dbReference type="GO" id="GO:0022857">
    <property type="term" value="F:transmembrane transporter activity"/>
    <property type="evidence" value="ECO:0007669"/>
    <property type="project" value="InterPro"/>
</dbReference>
<dbReference type="Gene3D" id="1.20.1250.20">
    <property type="entry name" value="MFS general substrate transporter like domains"/>
    <property type="match status" value="1"/>
</dbReference>
<keyword evidence="6" id="KW-0325">Glycoprotein</keyword>
<feature type="transmembrane region" description="Helical" evidence="9">
    <location>
        <begin position="422"/>
        <end position="440"/>
    </location>
</feature>
<feature type="transmembrane region" description="Helical" evidence="9">
    <location>
        <begin position="289"/>
        <end position="311"/>
    </location>
</feature>
<keyword evidence="2" id="KW-1003">Cell membrane</keyword>
<evidence type="ECO:0000256" key="8">
    <source>
        <dbReference type="RuleBase" id="RU003346"/>
    </source>
</evidence>
<feature type="transmembrane region" description="Helical" evidence="9">
    <location>
        <begin position="253"/>
        <end position="277"/>
    </location>
</feature>
<dbReference type="PROSITE" id="PS50850">
    <property type="entry name" value="MFS"/>
    <property type="match status" value="1"/>
</dbReference>
<protein>
    <recommendedName>
        <fullName evidence="10">Major facilitator superfamily (MFS) profile domain-containing protein</fullName>
    </recommendedName>
</protein>
<feature type="transmembrane region" description="Helical" evidence="9">
    <location>
        <begin position="12"/>
        <end position="31"/>
    </location>
</feature>
<evidence type="ECO:0000256" key="6">
    <source>
        <dbReference type="ARBA" id="ARBA00023180"/>
    </source>
</evidence>
<keyword evidence="5 9" id="KW-0472">Membrane</keyword>
<evidence type="ECO:0000256" key="3">
    <source>
        <dbReference type="ARBA" id="ARBA00022692"/>
    </source>
</evidence>
<dbReference type="Pfam" id="PF00083">
    <property type="entry name" value="Sugar_tr"/>
    <property type="match status" value="1"/>
</dbReference>
<dbReference type="InterPro" id="IPR020846">
    <property type="entry name" value="MFS_dom"/>
</dbReference>
<feature type="transmembrane region" description="Helical" evidence="9">
    <location>
        <begin position="352"/>
        <end position="377"/>
    </location>
</feature>
<dbReference type="PROSITE" id="PS00217">
    <property type="entry name" value="SUGAR_TRANSPORT_2"/>
    <property type="match status" value="1"/>
</dbReference>
<dbReference type="PANTHER" id="PTHR48021:SF47">
    <property type="entry name" value="GH17672P"/>
    <property type="match status" value="1"/>
</dbReference>
<feature type="transmembrane region" description="Helical" evidence="9">
    <location>
        <begin position="58"/>
        <end position="79"/>
    </location>
</feature>
<evidence type="ECO:0000256" key="9">
    <source>
        <dbReference type="SAM" id="Phobius"/>
    </source>
</evidence>
<evidence type="ECO:0000313" key="12">
    <source>
        <dbReference type="Proteomes" id="UP000494256"/>
    </source>
</evidence>
<dbReference type="InterPro" id="IPR003663">
    <property type="entry name" value="Sugar/inositol_transpt"/>
</dbReference>
<evidence type="ECO:0000313" key="11">
    <source>
        <dbReference type="EMBL" id="CAB3232479.1"/>
    </source>
</evidence>
<dbReference type="OrthoDB" id="10251642at2759"/>
<dbReference type="GO" id="GO:0005886">
    <property type="term" value="C:plasma membrane"/>
    <property type="evidence" value="ECO:0007669"/>
    <property type="project" value="UniProtKB-SubCell"/>
</dbReference>
<feature type="transmembrane region" description="Helical" evidence="9">
    <location>
        <begin position="145"/>
        <end position="166"/>
    </location>
</feature>
<evidence type="ECO:0000256" key="4">
    <source>
        <dbReference type="ARBA" id="ARBA00022989"/>
    </source>
</evidence>
<feature type="domain" description="Major facilitator superfamily (MFS) profile" evidence="10">
    <location>
        <begin position="15"/>
        <end position="444"/>
    </location>
</feature>
<feature type="transmembrane region" description="Helical" evidence="9">
    <location>
        <begin position="172"/>
        <end position="190"/>
    </location>
</feature>
<evidence type="ECO:0000256" key="2">
    <source>
        <dbReference type="ARBA" id="ARBA00022475"/>
    </source>
</evidence>
<feature type="transmembrane region" description="Helical" evidence="9">
    <location>
        <begin position="389"/>
        <end position="410"/>
    </location>
</feature>
<evidence type="ECO:0000256" key="5">
    <source>
        <dbReference type="ARBA" id="ARBA00023136"/>
    </source>
</evidence>
<dbReference type="PROSITE" id="PS00216">
    <property type="entry name" value="SUGAR_TRANSPORT_1"/>
    <property type="match status" value="1"/>
</dbReference>
<feature type="transmembrane region" description="Helical" evidence="9">
    <location>
        <begin position="318"/>
        <end position="340"/>
    </location>
</feature>
<dbReference type="Proteomes" id="UP000494256">
    <property type="component" value="Unassembled WGS sequence"/>
</dbReference>
<dbReference type="InterPro" id="IPR005828">
    <property type="entry name" value="MFS_sugar_transport-like"/>
</dbReference>
<gene>
    <name evidence="11" type="ORF">APLA_LOCUS5680</name>
</gene>
<dbReference type="NCBIfam" id="TIGR00879">
    <property type="entry name" value="SP"/>
    <property type="match status" value="1"/>
</dbReference>
<keyword evidence="4 9" id="KW-1133">Transmembrane helix</keyword>
<feature type="transmembrane region" description="Helical" evidence="9">
    <location>
        <begin position="110"/>
        <end position="133"/>
    </location>
</feature>
<dbReference type="InterPro" id="IPR050549">
    <property type="entry name" value="MFS_Trehalose_Transporter"/>
</dbReference>
<dbReference type="InterPro" id="IPR036259">
    <property type="entry name" value="MFS_trans_sf"/>
</dbReference>
<dbReference type="SUPFAM" id="SSF103473">
    <property type="entry name" value="MFS general substrate transporter"/>
    <property type="match status" value="1"/>
</dbReference>
<accession>A0A8S0ZL51</accession>
<keyword evidence="3 9" id="KW-0812">Transmembrane</keyword>
<keyword evidence="8" id="KW-0813">Transport</keyword>
<evidence type="ECO:0000259" key="10">
    <source>
        <dbReference type="PROSITE" id="PS50850"/>
    </source>
</evidence>
<feature type="transmembrane region" description="Helical" evidence="9">
    <location>
        <begin position="86"/>
        <end position="104"/>
    </location>
</feature>
<dbReference type="AlphaFoldDB" id="A0A8S0ZL51"/>
<evidence type="ECO:0000256" key="7">
    <source>
        <dbReference type="ARBA" id="ARBA00024348"/>
    </source>
</evidence>
<organism evidence="11 12">
    <name type="scientific">Arctia plantaginis</name>
    <name type="common">Wood tiger moth</name>
    <name type="synonym">Phalaena plantaginis</name>
    <dbReference type="NCBI Taxonomy" id="874455"/>
    <lineage>
        <taxon>Eukaryota</taxon>
        <taxon>Metazoa</taxon>
        <taxon>Ecdysozoa</taxon>
        <taxon>Arthropoda</taxon>
        <taxon>Hexapoda</taxon>
        <taxon>Insecta</taxon>
        <taxon>Pterygota</taxon>
        <taxon>Neoptera</taxon>
        <taxon>Endopterygota</taxon>
        <taxon>Lepidoptera</taxon>
        <taxon>Glossata</taxon>
        <taxon>Ditrysia</taxon>
        <taxon>Noctuoidea</taxon>
        <taxon>Erebidae</taxon>
        <taxon>Arctiinae</taxon>
        <taxon>Arctia</taxon>
    </lineage>
</organism>
<reference evidence="11 12" key="1">
    <citation type="submission" date="2020-04" db="EMBL/GenBank/DDBJ databases">
        <authorList>
            <person name="Wallbank WR R."/>
            <person name="Pardo Diaz C."/>
            <person name="Kozak K."/>
            <person name="Martin S."/>
            <person name="Jiggins C."/>
            <person name="Moest M."/>
            <person name="Warren A I."/>
            <person name="Byers J.R.P. K."/>
            <person name="Montejo-Kovacevich G."/>
            <person name="Yen C E."/>
        </authorList>
    </citation>
    <scope>NUCLEOTIDE SEQUENCE [LARGE SCALE GENOMIC DNA]</scope>
</reference>
<sequence length="468" mass="50940">MEADEPGQLWRQYIIAGIVNIGMASTGYTIGWTSPAHPILKNATISPLGVAVTTDQEAWIGSLLAIGSIFGPFLSGYISSKWGYKWSLICSGIPLLLGWILIVISSTLYILYAARLFCGLGIGMLFTNSPLYCAEIATVDSRGALGSFLQLFNSAGFLPIYFIGSFASYNTIAYVGCSFVAVFCVGMIFMPESPMYHLTKNDKEAATKCLAKIRGRSPKAVQSELDKMNAEVTTAMARTATIKTLFQGNNLKAIFICCMLLFFQQFCGIDAVLFYLITIFDASGMRLDSSIATIIIGIVLTVASGITSFVVDKYGRRLLLLISTVGTAISMGLLGMYFTLADSHVSVVDNLSFLPILSLVMYIVAFSIGLGPLPWALIGELLPIEVKNIASPIPTSLCWILMFFVTRFFSPIGEAIGMGPEFFTFGVFSILAFFFTLLYVPETKGKTFEEIQDILSGKSSRSQEKSKC</sequence>
<proteinExistence type="inferred from homology"/>